<feature type="signal peptide" evidence="3">
    <location>
        <begin position="1"/>
        <end position="18"/>
    </location>
</feature>
<sequence>MLKRFLAALVVLPAAALAQDRAGAFDYWVLALSWSPAWCALEGEARGAAQCETDLGWSLHGLWPQHETGYPEYCESAARNPSRGDTAAMADIMGSGGLAWHQWNKHGRCSGMASGDYFALSRAAYETVARPEVFGRLTAAVRMPATVVEQAFIEANPALFPDAITVTCRAGHVQEVRICLTRDDLSPRRCGADVIRDCGLRNALFLPVS</sequence>
<dbReference type="GO" id="GO:0033897">
    <property type="term" value="F:ribonuclease T2 activity"/>
    <property type="evidence" value="ECO:0007669"/>
    <property type="project" value="InterPro"/>
</dbReference>
<dbReference type="PANTHER" id="PTHR11240">
    <property type="entry name" value="RIBONUCLEASE T2"/>
    <property type="match status" value="1"/>
</dbReference>
<dbReference type="InterPro" id="IPR036430">
    <property type="entry name" value="RNase_T2-like_sf"/>
</dbReference>
<keyword evidence="5" id="KW-1185">Reference proteome</keyword>
<comment type="similarity">
    <text evidence="1 2">Belongs to the RNase T2 family.</text>
</comment>
<feature type="chain" id="PRO_5020710528" evidence="3">
    <location>
        <begin position="19"/>
        <end position="209"/>
    </location>
</feature>
<protein>
    <submittedName>
        <fullName evidence="4">Ribonuclease T</fullName>
    </submittedName>
</protein>
<dbReference type="AlphaFoldDB" id="A0A4R5ZYI1"/>
<gene>
    <name evidence="4" type="ORF">E2L08_14305</name>
</gene>
<evidence type="ECO:0000256" key="1">
    <source>
        <dbReference type="ARBA" id="ARBA00007469"/>
    </source>
</evidence>
<dbReference type="InterPro" id="IPR018188">
    <property type="entry name" value="RNase_T2_His_AS_1"/>
</dbReference>
<evidence type="ECO:0000313" key="4">
    <source>
        <dbReference type="EMBL" id="TDL76260.1"/>
    </source>
</evidence>
<dbReference type="InterPro" id="IPR001568">
    <property type="entry name" value="RNase_T2-like"/>
</dbReference>
<name>A0A4R5ZYI1_9RHOB</name>
<proteinExistence type="inferred from homology"/>
<dbReference type="SUPFAM" id="SSF55895">
    <property type="entry name" value="Ribonuclease Rh-like"/>
    <property type="match status" value="1"/>
</dbReference>
<accession>A0A4R5ZYI1</accession>
<dbReference type="Gene3D" id="3.90.730.10">
    <property type="entry name" value="Ribonuclease T2-like"/>
    <property type="match status" value="1"/>
</dbReference>
<dbReference type="CDD" id="cd01062">
    <property type="entry name" value="RNase_T2_prok"/>
    <property type="match status" value="1"/>
</dbReference>
<evidence type="ECO:0000256" key="3">
    <source>
        <dbReference type="SAM" id="SignalP"/>
    </source>
</evidence>
<organism evidence="4 5">
    <name type="scientific">Palleronia sediminis</name>
    <dbReference type="NCBI Taxonomy" id="2547833"/>
    <lineage>
        <taxon>Bacteria</taxon>
        <taxon>Pseudomonadati</taxon>
        <taxon>Pseudomonadota</taxon>
        <taxon>Alphaproteobacteria</taxon>
        <taxon>Rhodobacterales</taxon>
        <taxon>Roseobacteraceae</taxon>
        <taxon>Palleronia</taxon>
    </lineage>
</organism>
<dbReference type="Pfam" id="PF00445">
    <property type="entry name" value="Ribonuclease_T2"/>
    <property type="match status" value="1"/>
</dbReference>
<evidence type="ECO:0000256" key="2">
    <source>
        <dbReference type="RuleBase" id="RU004328"/>
    </source>
</evidence>
<evidence type="ECO:0000313" key="5">
    <source>
        <dbReference type="Proteomes" id="UP000295701"/>
    </source>
</evidence>
<dbReference type="GO" id="GO:0003723">
    <property type="term" value="F:RNA binding"/>
    <property type="evidence" value="ECO:0007669"/>
    <property type="project" value="InterPro"/>
</dbReference>
<dbReference type="OrthoDB" id="4720638at2"/>
<keyword evidence="3" id="KW-0732">Signal</keyword>
<reference evidence="4 5" key="1">
    <citation type="submission" date="2019-03" db="EMBL/GenBank/DDBJ databases">
        <title>Primorskyibacter sp. SS33 isolated from sediments.</title>
        <authorList>
            <person name="Xunke S."/>
        </authorList>
    </citation>
    <scope>NUCLEOTIDE SEQUENCE [LARGE SCALE GENOMIC DNA]</scope>
    <source>
        <strain evidence="4 5">SS33</strain>
    </source>
</reference>
<dbReference type="RefSeq" id="WP_133397774.1">
    <property type="nucleotide sequence ID" value="NZ_SNAA01000018.1"/>
</dbReference>
<dbReference type="GO" id="GO:0006401">
    <property type="term" value="P:RNA catabolic process"/>
    <property type="evidence" value="ECO:0007669"/>
    <property type="project" value="UniProtKB-ARBA"/>
</dbReference>
<dbReference type="EMBL" id="SNAA01000018">
    <property type="protein sequence ID" value="TDL76260.1"/>
    <property type="molecule type" value="Genomic_DNA"/>
</dbReference>
<dbReference type="InterPro" id="IPR039378">
    <property type="entry name" value="RNase_T2_prok"/>
</dbReference>
<comment type="caution">
    <text evidence="4">The sequence shown here is derived from an EMBL/GenBank/DDBJ whole genome shotgun (WGS) entry which is preliminary data.</text>
</comment>
<dbReference type="Proteomes" id="UP000295701">
    <property type="component" value="Unassembled WGS sequence"/>
</dbReference>
<dbReference type="PANTHER" id="PTHR11240:SF22">
    <property type="entry name" value="RIBONUCLEASE T2"/>
    <property type="match status" value="1"/>
</dbReference>
<dbReference type="PROSITE" id="PS00530">
    <property type="entry name" value="RNASE_T2_1"/>
    <property type="match status" value="1"/>
</dbReference>